<protein>
    <submittedName>
        <fullName evidence="2">Glutamate N-acetyltransferase / amino-acid N-acetyltransferase</fullName>
    </submittedName>
</protein>
<dbReference type="AlphaFoldDB" id="A0A1M6VF62"/>
<dbReference type="RefSeq" id="WP_073384082.1">
    <property type="nucleotide sequence ID" value="NZ_FQZK01000034.1"/>
</dbReference>
<dbReference type="OrthoDB" id="9804242at2"/>
<name>A0A1M6VF62_9ACTN</name>
<proteinExistence type="predicted"/>
<dbReference type="GO" id="GO:0006526">
    <property type="term" value="P:L-arginine biosynthetic process"/>
    <property type="evidence" value="ECO:0007669"/>
    <property type="project" value="InterPro"/>
</dbReference>
<keyword evidence="3" id="KW-1185">Reference proteome</keyword>
<dbReference type="GO" id="GO:0004042">
    <property type="term" value="F:L-glutamate N-acetyltransferase activity"/>
    <property type="evidence" value="ECO:0007669"/>
    <property type="project" value="TreeGrafter"/>
</dbReference>
<dbReference type="InterPro" id="IPR002813">
    <property type="entry name" value="Arg_biosynth_ArgJ"/>
</dbReference>
<evidence type="ECO:0000313" key="2">
    <source>
        <dbReference type="EMBL" id="SHK80163.1"/>
    </source>
</evidence>
<dbReference type="Gene3D" id="3.60.70.12">
    <property type="entry name" value="L-amino peptidase D-ALA esterase/amidase"/>
    <property type="match status" value="1"/>
</dbReference>
<accession>A0A1M6VF62</accession>
<dbReference type="EMBL" id="FQZK01000034">
    <property type="protein sequence ID" value="SHK80163.1"/>
    <property type="molecule type" value="Genomic_DNA"/>
</dbReference>
<evidence type="ECO:0000256" key="1">
    <source>
        <dbReference type="ARBA" id="ARBA00011475"/>
    </source>
</evidence>
<dbReference type="Proteomes" id="UP000184452">
    <property type="component" value="Unassembled WGS sequence"/>
</dbReference>
<organism evidence="2 3">
    <name type="scientific">Nocardiopsis flavescens</name>
    <dbReference type="NCBI Taxonomy" id="758803"/>
    <lineage>
        <taxon>Bacteria</taxon>
        <taxon>Bacillati</taxon>
        <taxon>Actinomycetota</taxon>
        <taxon>Actinomycetes</taxon>
        <taxon>Streptosporangiales</taxon>
        <taxon>Nocardiopsidaceae</taxon>
        <taxon>Nocardiopsis</taxon>
    </lineage>
</organism>
<dbReference type="GO" id="GO:0006592">
    <property type="term" value="P:ornithine biosynthetic process"/>
    <property type="evidence" value="ECO:0007669"/>
    <property type="project" value="TreeGrafter"/>
</dbReference>
<dbReference type="InterPro" id="IPR016117">
    <property type="entry name" value="ArgJ-like_dom_sf"/>
</dbReference>
<evidence type="ECO:0000313" key="3">
    <source>
        <dbReference type="Proteomes" id="UP000184452"/>
    </source>
</evidence>
<keyword evidence="2" id="KW-0808">Transferase</keyword>
<dbReference type="SUPFAM" id="SSF56266">
    <property type="entry name" value="DmpA/ArgJ-like"/>
    <property type="match status" value="1"/>
</dbReference>
<gene>
    <name evidence="2" type="ORF">SAMN05421803_13421</name>
</gene>
<dbReference type="STRING" id="758803.SAMN05421803_13421"/>
<reference evidence="2 3" key="1">
    <citation type="submission" date="2016-11" db="EMBL/GenBank/DDBJ databases">
        <authorList>
            <person name="Jaros S."/>
            <person name="Januszkiewicz K."/>
            <person name="Wedrychowicz H."/>
        </authorList>
    </citation>
    <scope>NUCLEOTIDE SEQUENCE [LARGE SCALE GENOMIC DNA]</scope>
    <source>
        <strain evidence="2 3">CGMCC 4.5723</strain>
    </source>
</reference>
<dbReference type="GO" id="GO:0004358">
    <property type="term" value="F:L-glutamate N-acetyltransferase activity, acting on acetyl-L-ornithine as donor"/>
    <property type="evidence" value="ECO:0007669"/>
    <property type="project" value="InterPro"/>
</dbReference>
<dbReference type="PANTHER" id="PTHR23100:SF0">
    <property type="entry name" value="ARGININE BIOSYNTHESIS BIFUNCTIONAL PROTEIN ARGJ, MITOCHONDRIAL"/>
    <property type="match status" value="1"/>
</dbReference>
<sequence length="259" mass="25667">MSVTAPLGFRAAGVSAGIAGTGVRDVAVLVNDGPSRAAGAVFGADADRSAPALWSRQVLAGGRVRAAVLNSGCANVDTVPLGFQDAHALAEHAAAAFDDSAAEIALCAAGPVGDRPPLGRLTEGVTAAVAELSRSGGLAAADAVRTTDTVVKIAFRRGDGYTVGAMAKGPDPSLSGGLYIITTDADLDAGRCRDLIADAAAKTLPPLTGPADTALLMASGAAGAAPDRQAFAALLTDVCADLAAQIDADPATTEYENRT</sequence>
<dbReference type="Pfam" id="PF01960">
    <property type="entry name" value="ArgJ"/>
    <property type="match status" value="1"/>
</dbReference>
<dbReference type="PANTHER" id="PTHR23100">
    <property type="entry name" value="ARGININE BIOSYNTHESIS BIFUNCTIONAL PROTEIN ARGJ"/>
    <property type="match status" value="1"/>
</dbReference>
<comment type="subunit">
    <text evidence="1">Heterotetramer of two alpha and two beta chains.</text>
</comment>